<feature type="repeat" description="ANK" evidence="3">
    <location>
        <begin position="410"/>
        <end position="442"/>
    </location>
</feature>
<reference evidence="4 5" key="1">
    <citation type="submission" date="2020-02" db="EMBL/GenBank/DDBJ databases">
        <authorList>
            <person name="Ferguson B K."/>
        </authorList>
    </citation>
    <scope>NUCLEOTIDE SEQUENCE [LARGE SCALE GENOMIC DNA]</scope>
</reference>
<feature type="repeat" description="ANK" evidence="3">
    <location>
        <begin position="336"/>
        <end position="369"/>
    </location>
</feature>
<dbReference type="GO" id="GO:0005634">
    <property type="term" value="C:nucleus"/>
    <property type="evidence" value="ECO:0007669"/>
    <property type="project" value="TreeGrafter"/>
</dbReference>
<gene>
    <name evidence="4" type="ORF">TBRA_LOCUS6190</name>
</gene>
<dbReference type="Proteomes" id="UP000479190">
    <property type="component" value="Unassembled WGS sequence"/>
</dbReference>
<feature type="repeat" description="ANK" evidence="3">
    <location>
        <begin position="185"/>
        <end position="217"/>
    </location>
</feature>
<dbReference type="Gene3D" id="1.25.40.20">
    <property type="entry name" value="Ankyrin repeat-containing domain"/>
    <property type="match status" value="4"/>
</dbReference>
<accession>A0A6H5IC90</accession>
<dbReference type="SMART" id="SM00248">
    <property type="entry name" value="ANK"/>
    <property type="match status" value="7"/>
</dbReference>
<evidence type="ECO:0000256" key="1">
    <source>
        <dbReference type="ARBA" id="ARBA00022737"/>
    </source>
</evidence>
<dbReference type="SUPFAM" id="SSF48403">
    <property type="entry name" value="Ankyrin repeat"/>
    <property type="match status" value="1"/>
</dbReference>
<dbReference type="PANTHER" id="PTHR24124:SF14">
    <property type="entry name" value="CHROMOSOME UNDETERMINED SCAFFOLD_25, WHOLE GENOME SHOTGUN SEQUENCE"/>
    <property type="match status" value="1"/>
</dbReference>
<dbReference type="Pfam" id="PF00023">
    <property type="entry name" value="Ank"/>
    <property type="match status" value="1"/>
</dbReference>
<dbReference type="Pfam" id="PF12796">
    <property type="entry name" value="Ank_2"/>
    <property type="match status" value="2"/>
</dbReference>
<dbReference type="InterPro" id="IPR036770">
    <property type="entry name" value="Ankyrin_rpt-contain_sf"/>
</dbReference>
<keyword evidence="5" id="KW-1185">Reference proteome</keyword>
<dbReference type="OrthoDB" id="10254686at2759"/>
<dbReference type="PROSITE" id="PS50088">
    <property type="entry name" value="ANK_REPEAT"/>
    <property type="match status" value="4"/>
</dbReference>
<dbReference type="PROSITE" id="PS50297">
    <property type="entry name" value="ANK_REP_REGION"/>
    <property type="match status" value="4"/>
</dbReference>
<name>A0A6H5IC90_9HYME</name>
<sequence>MSKPRLVDDCQRKVDVLKRMRENTDWTDASERQKLLGTLYSFLDDWTGTPPRIRQIFNSEEIEQLIVTSFSYRQRDRFLNFLIESGLKDRPKYDEFHRMVTSRVTPLLLAAKDWYENGFGTYERRVLAPKLFKVYDTFDRNFNCRDDETNFTHFHAACMTGCLHAVEMFLKTKSIRCIDIYLDKTGETPLHLAVKNGNVKVVHLLLSYGADPTRRNNDGLTPVLMASQASFKTAGMMELLLKSFEVGPLKRLDHLNLNTKDKKGNTALHHALANGDWDMAKQLLKHNANPDISNDAGVTPLHIIVRNHIGTDLAEFFRLVDANHRMKVRVNARDADGNTPLHFAIDRDHRPTIELLLRRHKADPNVCNAAGSMPSHLICDKSRDENLAQFFWNICKEKKKSVEVNKKDACGRTPLQLAVKNRHPELCRLLLEHVPDKHLVNFRFPSEYRDIGPIFEGTRLEAAANLLWILEILAERKCEPTLADAMAMLRFLNDHGMFHQGHQREIEALRLLPEGNSFVVRAQETELITGQSLWDLLQLTPGQQQQVKYSDYSRIARTRKLEDLPQLQQRAFFAHMHELMLRDFCSKWAEKSLAALLDHELPTKTGRVIVDDGEAQGMGPGKEPARRAFLDERSKWAEKSLAALFYTNNENLYNICIGRKIERKK</sequence>
<evidence type="ECO:0000313" key="4">
    <source>
        <dbReference type="EMBL" id="CAB0034292.1"/>
    </source>
</evidence>
<protein>
    <submittedName>
        <fullName evidence="4">Uncharacterized protein</fullName>
    </submittedName>
</protein>
<evidence type="ECO:0000256" key="2">
    <source>
        <dbReference type="ARBA" id="ARBA00023043"/>
    </source>
</evidence>
<organism evidence="4 5">
    <name type="scientific">Trichogramma brassicae</name>
    <dbReference type="NCBI Taxonomy" id="86971"/>
    <lineage>
        <taxon>Eukaryota</taxon>
        <taxon>Metazoa</taxon>
        <taxon>Ecdysozoa</taxon>
        <taxon>Arthropoda</taxon>
        <taxon>Hexapoda</taxon>
        <taxon>Insecta</taxon>
        <taxon>Pterygota</taxon>
        <taxon>Neoptera</taxon>
        <taxon>Endopterygota</taxon>
        <taxon>Hymenoptera</taxon>
        <taxon>Apocrita</taxon>
        <taxon>Proctotrupomorpha</taxon>
        <taxon>Chalcidoidea</taxon>
        <taxon>Trichogrammatidae</taxon>
        <taxon>Trichogramma</taxon>
    </lineage>
</organism>
<evidence type="ECO:0000313" key="5">
    <source>
        <dbReference type="Proteomes" id="UP000479190"/>
    </source>
</evidence>
<dbReference type="PANTHER" id="PTHR24124">
    <property type="entry name" value="ANKYRIN REPEAT FAMILY A"/>
    <property type="match status" value="1"/>
</dbReference>
<feature type="repeat" description="ANK" evidence="3">
    <location>
        <begin position="263"/>
        <end position="295"/>
    </location>
</feature>
<keyword evidence="2 3" id="KW-0040">ANK repeat</keyword>
<proteinExistence type="predicted"/>
<dbReference type="AlphaFoldDB" id="A0A6H5IC90"/>
<dbReference type="EMBL" id="CADCXV010000739">
    <property type="protein sequence ID" value="CAB0034292.1"/>
    <property type="molecule type" value="Genomic_DNA"/>
</dbReference>
<evidence type="ECO:0000256" key="3">
    <source>
        <dbReference type="PROSITE-ProRule" id="PRU00023"/>
    </source>
</evidence>
<dbReference type="InterPro" id="IPR002110">
    <property type="entry name" value="Ankyrin_rpt"/>
</dbReference>
<dbReference type="GO" id="GO:0010468">
    <property type="term" value="P:regulation of gene expression"/>
    <property type="evidence" value="ECO:0007669"/>
    <property type="project" value="TreeGrafter"/>
</dbReference>
<keyword evidence="1" id="KW-0677">Repeat</keyword>